<evidence type="ECO:0000313" key="3">
    <source>
        <dbReference type="Proteomes" id="UP000178162"/>
    </source>
</evidence>
<sequence length="238" mass="26094">MEVLKAQAVAARSYAIKRGSPICPSQACQVMKKEINSSAWQQAVDATRGWVLTGGSGSFQYSSTAGGYLNTSGWDTTSRTRSTWPAGSYESIAGSPWFYKGWYVDLAYVRGDFRRTCGRTHPWLTQKEFTDLLNAWVVYTKGTSTEKSRVSPVDTACWGGDPYSISEMKSRANQLGGSYNNVYAVAVSYSNGGFTSSVALSTDRGSFAIDGPTFKDIFNLRAPARISIRSPLFNIEKK</sequence>
<organism evidence="2 3">
    <name type="scientific">Candidatus Woykebacteria bacterium RBG_16_39_9b</name>
    <dbReference type="NCBI Taxonomy" id="1802595"/>
    <lineage>
        <taxon>Bacteria</taxon>
        <taxon>Candidatus Woykeibacteriota</taxon>
    </lineage>
</organism>
<comment type="caution">
    <text evidence="2">The sequence shown here is derived from an EMBL/GenBank/DDBJ whole genome shotgun (WGS) entry which is preliminary data.</text>
</comment>
<dbReference type="InterPro" id="IPR013693">
    <property type="entry name" value="SpoIID/LytB_N"/>
</dbReference>
<proteinExistence type="predicted"/>
<evidence type="ECO:0000313" key="2">
    <source>
        <dbReference type="EMBL" id="OGY25001.1"/>
    </source>
</evidence>
<dbReference type="EMBL" id="MHCR01000026">
    <property type="protein sequence ID" value="OGY25001.1"/>
    <property type="molecule type" value="Genomic_DNA"/>
</dbReference>
<gene>
    <name evidence="2" type="ORF">A2134_01290</name>
</gene>
<feature type="domain" description="Sporulation stage II protein D amidase enhancer LytB N-terminal" evidence="1">
    <location>
        <begin position="1"/>
        <end position="53"/>
    </location>
</feature>
<dbReference type="STRING" id="1802595.A2134_01290"/>
<reference evidence="2 3" key="1">
    <citation type="journal article" date="2016" name="Nat. Commun.">
        <title>Thousands of microbial genomes shed light on interconnected biogeochemical processes in an aquifer system.</title>
        <authorList>
            <person name="Anantharaman K."/>
            <person name="Brown C.T."/>
            <person name="Hug L.A."/>
            <person name="Sharon I."/>
            <person name="Castelle C.J."/>
            <person name="Probst A.J."/>
            <person name="Thomas B.C."/>
            <person name="Singh A."/>
            <person name="Wilkins M.J."/>
            <person name="Karaoz U."/>
            <person name="Brodie E.L."/>
            <person name="Williams K.H."/>
            <person name="Hubbard S.S."/>
            <person name="Banfield J.F."/>
        </authorList>
    </citation>
    <scope>NUCLEOTIDE SEQUENCE [LARGE SCALE GENOMIC DNA]</scope>
</reference>
<evidence type="ECO:0000259" key="1">
    <source>
        <dbReference type="Pfam" id="PF08486"/>
    </source>
</evidence>
<name>A0A1G1WBI8_9BACT</name>
<protein>
    <recommendedName>
        <fullName evidence="1">Sporulation stage II protein D amidase enhancer LytB N-terminal domain-containing protein</fullName>
    </recommendedName>
</protein>
<dbReference type="Proteomes" id="UP000178162">
    <property type="component" value="Unassembled WGS sequence"/>
</dbReference>
<accession>A0A1G1WBI8</accession>
<dbReference type="Pfam" id="PF08486">
    <property type="entry name" value="SpoIID"/>
    <property type="match status" value="1"/>
</dbReference>
<dbReference type="AlphaFoldDB" id="A0A1G1WBI8"/>